<organism evidence="2 3">
    <name type="scientific">Lasallia pustulata</name>
    <dbReference type="NCBI Taxonomy" id="136370"/>
    <lineage>
        <taxon>Eukaryota</taxon>
        <taxon>Fungi</taxon>
        <taxon>Dikarya</taxon>
        <taxon>Ascomycota</taxon>
        <taxon>Pezizomycotina</taxon>
        <taxon>Lecanoromycetes</taxon>
        <taxon>OSLEUM clade</taxon>
        <taxon>Umbilicariomycetidae</taxon>
        <taxon>Umbilicariales</taxon>
        <taxon>Umbilicariaceae</taxon>
        <taxon>Lasallia</taxon>
    </lineage>
</organism>
<gene>
    <name evidence="2" type="ORF">FRX48_07840</name>
</gene>
<sequence>MRAATILMEREPQLAGHNASATGQTPPRSASPINRGHALIDESPEERKSSKIKKLEAKRARLDREIRMEKLMAERDKLDEELAKVQRQG</sequence>
<dbReference type="OrthoDB" id="10448234at2759"/>
<feature type="compositionally biased region" description="Polar residues" evidence="1">
    <location>
        <begin position="19"/>
        <end position="32"/>
    </location>
</feature>
<evidence type="ECO:0000313" key="3">
    <source>
        <dbReference type="Proteomes" id="UP000324767"/>
    </source>
</evidence>
<dbReference type="AlphaFoldDB" id="A0A5M8PFJ2"/>
<name>A0A5M8PFJ2_9LECA</name>
<dbReference type="Proteomes" id="UP000324767">
    <property type="component" value="Unassembled WGS sequence"/>
</dbReference>
<protein>
    <submittedName>
        <fullName evidence="2">Uncharacterized protein</fullName>
    </submittedName>
</protein>
<proteinExistence type="predicted"/>
<feature type="compositionally biased region" description="Basic and acidic residues" evidence="1">
    <location>
        <begin position="45"/>
        <end position="54"/>
    </location>
</feature>
<comment type="caution">
    <text evidence="2">The sequence shown here is derived from an EMBL/GenBank/DDBJ whole genome shotgun (WGS) entry which is preliminary data.</text>
</comment>
<dbReference type="EMBL" id="VXIT01000014">
    <property type="protein sequence ID" value="KAA6408099.1"/>
    <property type="molecule type" value="Genomic_DNA"/>
</dbReference>
<reference evidence="2 3" key="1">
    <citation type="submission" date="2019-09" db="EMBL/GenBank/DDBJ databases">
        <title>The hologenome of the rock-dwelling lichen Lasallia pustulata.</title>
        <authorList>
            <person name="Greshake Tzovaras B."/>
            <person name="Segers F."/>
            <person name="Bicker A."/>
            <person name="Dal Grande F."/>
            <person name="Otte J."/>
            <person name="Hankeln T."/>
            <person name="Schmitt I."/>
            <person name="Ebersberger I."/>
        </authorList>
    </citation>
    <scope>NUCLEOTIDE SEQUENCE [LARGE SCALE GENOMIC DNA]</scope>
    <source>
        <strain evidence="2">A1-1</strain>
    </source>
</reference>
<feature type="region of interest" description="Disordered" evidence="1">
    <location>
        <begin position="1"/>
        <end position="54"/>
    </location>
</feature>
<evidence type="ECO:0000256" key="1">
    <source>
        <dbReference type="SAM" id="MobiDB-lite"/>
    </source>
</evidence>
<accession>A0A5M8PFJ2</accession>
<evidence type="ECO:0000313" key="2">
    <source>
        <dbReference type="EMBL" id="KAA6408099.1"/>
    </source>
</evidence>